<accession>A0ACC1AQG0</accession>
<evidence type="ECO:0000313" key="1">
    <source>
        <dbReference type="EMBL" id="KAJ0088902.1"/>
    </source>
</evidence>
<evidence type="ECO:0000313" key="2">
    <source>
        <dbReference type="Proteomes" id="UP001164250"/>
    </source>
</evidence>
<proteinExistence type="predicted"/>
<name>A0ACC1AQG0_9ROSI</name>
<sequence length="118" mass="13340">MAIFTIGWRIQSVVDGNVLRATTSLAKTSHSIFLLQGIGIWESGLKRLSKLSNLKELNLGNNNFNNNILSFLAGVSLLKYFDLDDNRFKGVVNIEELGMHYNEIDQFVSPKGNKKYYL</sequence>
<gene>
    <name evidence="1" type="ORF">Patl1_32876</name>
</gene>
<keyword evidence="2" id="KW-1185">Reference proteome</keyword>
<protein>
    <submittedName>
        <fullName evidence="1">Uncharacterized protein</fullName>
    </submittedName>
</protein>
<reference evidence="2" key="1">
    <citation type="journal article" date="2023" name="G3 (Bethesda)">
        <title>Genome assembly and association tests identify interacting loci associated with vigor, precocity, and sex in interspecific pistachio rootstocks.</title>
        <authorList>
            <person name="Palmer W."/>
            <person name="Jacygrad E."/>
            <person name="Sagayaradj S."/>
            <person name="Cavanaugh K."/>
            <person name="Han R."/>
            <person name="Bertier L."/>
            <person name="Beede B."/>
            <person name="Kafkas S."/>
            <person name="Golino D."/>
            <person name="Preece J."/>
            <person name="Michelmore R."/>
        </authorList>
    </citation>
    <scope>NUCLEOTIDE SEQUENCE [LARGE SCALE GENOMIC DNA]</scope>
</reference>
<organism evidence="1 2">
    <name type="scientific">Pistacia atlantica</name>
    <dbReference type="NCBI Taxonomy" id="434234"/>
    <lineage>
        <taxon>Eukaryota</taxon>
        <taxon>Viridiplantae</taxon>
        <taxon>Streptophyta</taxon>
        <taxon>Embryophyta</taxon>
        <taxon>Tracheophyta</taxon>
        <taxon>Spermatophyta</taxon>
        <taxon>Magnoliopsida</taxon>
        <taxon>eudicotyledons</taxon>
        <taxon>Gunneridae</taxon>
        <taxon>Pentapetalae</taxon>
        <taxon>rosids</taxon>
        <taxon>malvids</taxon>
        <taxon>Sapindales</taxon>
        <taxon>Anacardiaceae</taxon>
        <taxon>Pistacia</taxon>
    </lineage>
</organism>
<dbReference type="Proteomes" id="UP001164250">
    <property type="component" value="Chromosome 9"/>
</dbReference>
<dbReference type="EMBL" id="CM047905">
    <property type="protein sequence ID" value="KAJ0088902.1"/>
    <property type="molecule type" value="Genomic_DNA"/>
</dbReference>
<comment type="caution">
    <text evidence="1">The sequence shown here is derived from an EMBL/GenBank/DDBJ whole genome shotgun (WGS) entry which is preliminary data.</text>
</comment>